<dbReference type="EMBL" id="CM056809">
    <property type="protein sequence ID" value="KAJ8647404.1"/>
    <property type="molecule type" value="Genomic_DNA"/>
</dbReference>
<sequence>MSQIDEGCTSKQDKYKGVRRRKWGKWVSEIRLPGTQTRLWLGSYATPEAAAVAHDTAVFYLRGPSSMANLNFPMCVPAFHRADMSPTSIQRAASDAGMAIDAQLVVAKGPEYDTKLMEGSVFQGRESLNWEERAGEVNEGQALDLDISVDDMEICI</sequence>
<evidence type="ECO:0000313" key="2">
    <source>
        <dbReference type="Proteomes" id="UP001234297"/>
    </source>
</evidence>
<name>A0ACC2MP41_PERAE</name>
<accession>A0ACC2MP41</accession>
<evidence type="ECO:0000313" key="1">
    <source>
        <dbReference type="EMBL" id="KAJ8647404.1"/>
    </source>
</evidence>
<dbReference type="Proteomes" id="UP001234297">
    <property type="component" value="Chromosome 1"/>
</dbReference>
<gene>
    <name evidence="1" type="ORF">MRB53_000427</name>
</gene>
<keyword evidence="2" id="KW-1185">Reference proteome</keyword>
<protein>
    <submittedName>
        <fullName evidence="1">Uncharacterized protein</fullName>
    </submittedName>
</protein>
<comment type="caution">
    <text evidence="1">The sequence shown here is derived from an EMBL/GenBank/DDBJ whole genome shotgun (WGS) entry which is preliminary data.</text>
</comment>
<reference evidence="1 2" key="1">
    <citation type="journal article" date="2022" name="Hortic Res">
        <title>A haplotype resolved chromosomal level avocado genome allows analysis of novel avocado genes.</title>
        <authorList>
            <person name="Nath O."/>
            <person name="Fletcher S.J."/>
            <person name="Hayward A."/>
            <person name="Shaw L.M."/>
            <person name="Masouleh A.K."/>
            <person name="Furtado A."/>
            <person name="Henry R.J."/>
            <person name="Mitter N."/>
        </authorList>
    </citation>
    <scope>NUCLEOTIDE SEQUENCE [LARGE SCALE GENOMIC DNA]</scope>
    <source>
        <strain evidence="2">cv. Hass</strain>
    </source>
</reference>
<proteinExistence type="predicted"/>
<organism evidence="1 2">
    <name type="scientific">Persea americana</name>
    <name type="common">Avocado</name>
    <dbReference type="NCBI Taxonomy" id="3435"/>
    <lineage>
        <taxon>Eukaryota</taxon>
        <taxon>Viridiplantae</taxon>
        <taxon>Streptophyta</taxon>
        <taxon>Embryophyta</taxon>
        <taxon>Tracheophyta</taxon>
        <taxon>Spermatophyta</taxon>
        <taxon>Magnoliopsida</taxon>
        <taxon>Magnoliidae</taxon>
        <taxon>Laurales</taxon>
        <taxon>Lauraceae</taxon>
        <taxon>Persea</taxon>
    </lineage>
</organism>